<dbReference type="Gene3D" id="1.20.5.2950">
    <property type="match status" value="1"/>
</dbReference>
<sequence>MSKAEILSRILTAEAAAESTLKKATEKAQNIISKARSESAEIISEARSSGQENALGIVDAARTKAVKEADAVSA</sequence>
<feature type="non-terminal residue" evidence="1">
    <location>
        <position position="74"/>
    </location>
</feature>
<accession>A0A383C7H5</accession>
<dbReference type="InterPro" id="IPR028987">
    <property type="entry name" value="ATP_synth_B-like_membr_sf"/>
</dbReference>
<name>A0A383C7H5_9ZZZZ</name>
<dbReference type="AlphaFoldDB" id="A0A383C7H5"/>
<evidence type="ECO:0000313" key="1">
    <source>
        <dbReference type="EMBL" id="SVE27585.1"/>
    </source>
</evidence>
<reference evidence="1" key="1">
    <citation type="submission" date="2018-05" db="EMBL/GenBank/DDBJ databases">
        <authorList>
            <person name="Lanie J.A."/>
            <person name="Ng W.-L."/>
            <person name="Kazmierczak K.M."/>
            <person name="Andrzejewski T.M."/>
            <person name="Davidsen T.M."/>
            <person name="Wayne K.J."/>
            <person name="Tettelin H."/>
            <person name="Glass J.I."/>
            <person name="Rusch D."/>
            <person name="Podicherti R."/>
            <person name="Tsui H.-C.T."/>
            <person name="Winkler M.E."/>
        </authorList>
    </citation>
    <scope>NUCLEOTIDE SEQUENCE</scope>
</reference>
<gene>
    <name evidence="1" type="ORF">METZ01_LOCUS480439</name>
</gene>
<proteinExistence type="predicted"/>
<dbReference type="EMBL" id="UINC01206111">
    <property type="protein sequence ID" value="SVE27585.1"/>
    <property type="molecule type" value="Genomic_DNA"/>
</dbReference>
<organism evidence="1">
    <name type="scientific">marine metagenome</name>
    <dbReference type="NCBI Taxonomy" id="408172"/>
    <lineage>
        <taxon>unclassified sequences</taxon>
        <taxon>metagenomes</taxon>
        <taxon>ecological metagenomes</taxon>
    </lineage>
</organism>
<dbReference type="SUPFAM" id="SSF81573">
    <property type="entry name" value="F1F0 ATP synthase subunit B, membrane domain"/>
    <property type="match status" value="1"/>
</dbReference>
<protein>
    <submittedName>
        <fullName evidence="1">Uncharacterized protein</fullName>
    </submittedName>
</protein>